<organism evidence="2 3">
    <name type="scientific">Ensete ventricosum</name>
    <name type="common">Abyssinian banana</name>
    <name type="synonym">Musa ensete</name>
    <dbReference type="NCBI Taxonomy" id="4639"/>
    <lineage>
        <taxon>Eukaryota</taxon>
        <taxon>Viridiplantae</taxon>
        <taxon>Streptophyta</taxon>
        <taxon>Embryophyta</taxon>
        <taxon>Tracheophyta</taxon>
        <taxon>Spermatophyta</taxon>
        <taxon>Magnoliopsida</taxon>
        <taxon>Liliopsida</taxon>
        <taxon>Zingiberales</taxon>
        <taxon>Musaceae</taxon>
        <taxon>Ensete</taxon>
    </lineage>
</organism>
<dbReference type="Proteomes" id="UP000287651">
    <property type="component" value="Unassembled WGS sequence"/>
</dbReference>
<proteinExistence type="predicted"/>
<evidence type="ECO:0000313" key="2">
    <source>
        <dbReference type="EMBL" id="RRT83337.1"/>
    </source>
</evidence>
<protein>
    <submittedName>
        <fullName evidence="2">Uncharacterized protein</fullName>
    </submittedName>
</protein>
<name>A0A427B4G7_ENSVE</name>
<sequence>MDDKIDARFKAFEARIQNRLQELFSKFKRSLSKNPNKSQHDESSSLKGNISEKYDQGQDTRYPRMRVEFPRWEDEDPIDWISRAKKFFHCHWTLEKSMVEIAFIQLKGDEIQCMICTRPITESLREDSLKRAPDSLRTVGVQEC</sequence>
<dbReference type="EMBL" id="AMZH03000513">
    <property type="protein sequence ID" value="RRT83337.1"/>
    <property type="molecule type" value="Genomic_DNA"/>
</dbReference>
<gene>
    <name evidence="2" type="ORF">B296_00002060</name>
</gene>
<dbReference type="AlphaFoldDB" id="A0A427B4G7"/>
<evidence type="ECO:0000313" key="3">
    <source>
        <dbReference type="Proteomes" id="UP000287651"/>
    </source>
</evidence>
<feature type="compositionally biased region" description="Basic and acidic residues" evidence="1">
    <location>
        <begin position="38"/>
        <end position="59"/>
    </location>
</feature>
<feature type="region of interest" description="Disordered" evidence="1">
    <location>
        <begin position="30"/>
        <end position="59"/>
    </location>
</feature>
<reference evidence="2 3" key="1">
    <citation type="journal article" date="2014" name="Agronomy (Basel)">
        <title>A Draft Genome Sequence for Ensete ventricosum, the Drought-Tolerant Tree Against Hunger.</title>
        <authorList>
            <person name="Harrison J."/>
            <person name="Moore K.A."/>
            <person name="Paszkiewicz K."/>
            <person name="Jones T."/>
            <person name="Grant M."/>
            <person name="Ambacheew D."/>
            <person name="Muzemil S."/>
            <person name="Studholme D.J."/>
        </authorList>
    </citation>
    <scope>NUCLEOTIDE SEQUENCE [LARGE SCALE GENOMIC DNA]</scope>
</reference>
<comment type="caution">
    <text evidence="2">The sequence shown here is derived from an EMBL/GenBank/DDBJ whole genome shotgun (WGS) entry which is preliminary data.</text>
</comment>
<evidence type="ECO:0000256" key="1">
    <source>
        <dbReference type="SAM" id="MobiDB-lite"/>
    </source>
</evidence>
<accession>A0A427B4G7</accession>